<keyword evidence="7" id="KW-1003">Cell membrane</keyword>
<dbReference type="EMBL" id="UGPG01000001">
    <property type="protein sequence ID" value="STY45558.1"/>
    <property type="molecule type" value="Genomic_DNA"/>
</dbReference>
<gene>
    <name evidence="7 10" type="primary">mraY</name>
    <name evidence="10" type="ORF">NCTC10815_02939</name>
</gene>
<name>A0A378MGU0_LISGR</name>
<dbReference type="UniPathway" id="UPA00219"/>
<dbReference type="GO" id="GO:0051301">
    <property type="term" value="P:cell division"/>
    <property type="evidence" value="ECO:0007669"/>
    <property type="project" value="UniProtKB-KW"/>
</dbReference>
<dbReference type="PANTHER" id="PTHR22926:SF5">
    <property type="entry name" value="PHOSPHO-N-ACETYLMURAMOYL-PENTAPEPTIDE-TRANSFERASE HOMOLOG"/>
    <property type="match status" value="1"/>
</dbReference>
<keyword evidence="7" id="KW-0961">Cell wall biogenesis/degradation</keyword>
<dbReference type="EC" id="2.7.8.13" evidence="7 8"/>
<dbReference type="GO" id="GO:0009252">
    <property type="term" value="P:peptidoglycan biosynthetic process"/>
    <property type="evidence" value="ECO:0007669"/>
    <property type="project" value="UniProtKB-UniRule"/>
</dbReference>
<feature type="binding site" evidence="9">
    <location>
        <position position="171"/>
    </location>
    <ligand>
        <name>Mg(2+)</name>
        <dbReference type="ChEBI" id="CHEBI:18420"/>
    </ligand>
</feature>
<evidence type="ECO:0000256" key="3">
    <source>
        <dbReference type="ARBA" id="ARBA00022679"/>
    </source>
</evidence>
<dbReference type="NCBIfam" id="TIGR00445">
    <property type="entry name" value="mraY"/>
    <property type="match status" value="1"/>
</dbReference>
<dbReference type="GO" id="GO:0071555">
    <property type="term" value="P:cell wall organization"/>
    <property type="evidence" value="ECO:0007669"/>
    <property type="project" value="UniProtKB-KW"/>
</dbReference>
<feature type="transmembrane region" description="Helical" evidence="7">
    <location>
        <begin position="203"/>
        <end position="220"/>
    </location>
</feature>
<reference evidence="10 11" key="1">
    <citation type="submission" date="2018-06" db="EMBL/GenBank/DDBJ databases">
        <authorList>
            <consortium name="Pathogen Informatics"/>
            <person name="Doyle S."/>
        </authorList>
    </citation>
    <scope>NUCLEOTIDE SEQUENCE [LARGE SCALE GENOMIC DNA]</scope>
    <source>
        <strain evidence="11">NCTC 10815</strain>
    </source>
</reference>
<dbReference type="PANTHER" id="PTHR22926">
    <property type="entry name" value="PHOSPHO-N-ACETYLMURAMOYL-PENTAPEPTIDE-TRANSFERASE"/>
    <property type="match status" value="1"/>
</dbReference>
<dbReference type="GO" id="GO:0051992">
    <property type="term" value="F:UDP-N-acetylmuramoyl-L-alanyl-D-glutamyl-meso-2,6-diaminopimelyl-D-alanyl-D-alanine:undecaprenyl-phosphate transferase activity"/>
    <property type="evidence" value="ECO:0007669"/>
    <property type="project" value="RHEA"/>
</dbReference>
<keyword evidence="3 7" id="KW-0808">Transferase</keyword>
<evidence type="ECO:0000313" key="11">
    <source>
        <dbReference type="Proteomes" id="UP000254879"/>
    </source>
</evidence>
<organism evidence="10 11">
    <name type="scientific">Listeria grayi</name>
    <name type="common">Listeria murrayi</name>
    <dbReference type="NCBI Taxonomy" id="1641"/>
    <lineage>
        <taxon>Bacteria</taxon>
        <taxon>Bacillati</taxon>
        <taxon>Bacillota</taxon>
        <taxon>Bacilli</taxon>
        <taxon>Bacillales</taxon>
        <taxon>Listeriaceae</taxon>
        <taxon>Listeria</taxon>
    </lineage>
</organism>
<feature type="transmembrane region" description="Helical" evidence="7">
    <location>
        <begin position="117"/>
        <end position="133"/>
    </location>
</feature>
<evidence type="ECO:0000256" key="6">
    <source>
        <dbReference type="ARBA" id="ARBA00023136"/>
    </source>
</evidence>
<comment type="cofactor">
    <cofactor evidence="7 9">
        <name>Mg(2+)</name>
        <dbReference type="ChEBI" id="CHEBI:18420"/>
    </cofactor>
</comment>
<feature type="transmembrane region" description="Helical" evidence="7">
    <location>
        <begin position="227"/>
        <end position="248"/>
    </location>
</feature>
<dbReference type="Proteomes" id="UP000254879">
    <property type="component" value="Unassembled WGS sequence"/>
</dbReference>
<protein>
    <recommendedName>
        <fullName evidence="7 8">Phospho-N-acetylmuramoyl-pentapeptide-transferase</fullName>
        <ecNumber evidence="7 8">2.7.8.13</ecNumber>
    </recommendedName>
    <alternativeName>
        <fullName evidence="7">UDP-MurNAc-pentapeptide phosphotransferase</fullName>
    </alternativeName>
</protein>
<dbReference type="InterPro" id="IPR018480">
    <property type="entry name" value="PNAcMuramoyl-5peptid_Trfase_CS"/>
</dbReference>
<evidence type="ECO:0000256" key="9">
    <source>
        <dbReference type="PIRSR" id="PIRSR600715-1"/>
    </source>
</evidence>
<comment type="catalytic activity">
    <reaction evidence="7">
        <text>UDP-N-acetyl-alpha-D-muramoyl-L-alanyl-gamma-D-glutamyl-meso-2,6-diaminopimeloyl-D-alanyl-D-alanine + di-trans,octa-cis-undecaprenyl phosphate = di-trans,octa-cis-undecaprenyl diphospho-N-acetyl-alpha-D-muramoyl-L-alanyl-D-glutamyl-meso-2,6-diaminopimeloyl-D-alanyl-D-alanine + UMP</text>
        <dbReference type="Rhea" id="RHEA:28386"/>
        <dbReference type="ChEBI" id="CHEBI:57865"/>
        <dbReference type="ChEBI" id="CHEBI:60392"/>
        <dbReference type="ChEBI" id="CHEBI:61386"/>
        <dbReference type="ChEBI" id="CHEBI:61387"/>
        <dbReference type="EC" id="2.7.8.13"/>
    </reaction>
</comment>
<dbReference type="PROSITE" id="PS01348">
    <property type="entry name" value="MRAY_2"/>
    <property type="match status" value="1"/>
</dbReference>
<dbReference type="GO" id="GO:0008963">
    <property type="term" value="F:phospho-N-acetylmuramoyl-pentapeptide-transferase activity"/>
    <property type="evidence" value="ECO:0007669"/>
    <property type="project" value="UniProtKB-UniRule"/>
</dbReference>
<dbReference type="CDD" id="cd06852">
    <property type="entry name" value="GT_MraY"/>
    <property type="match status" value="1"/>
</dbReference>
<dbReference type="GO" id="GO:0008360">
    <property type="term" value="P:regulation of cell shape"/>
    <property type="evidence" value="ECO:0007669"/>
    <property type="project" value="UniProtKB-KW"/>
</dbReference>
<feature type="transmembrane region" description="Helical" evidence="7">
    <location>
        <begin position="6"/>
        <end position="29"/>
    </location>
</feature>
<proteinExistence type="inferred from homology"/>
<feature type="transmembrane region" description="Helical" evidence="7">
    <location>
        <begin position="254"/>
        <end position="275"/>
    </location>
</feature>
<dbReference type="RefSeq" id="WP_003758236.1">
    <property type="nucleotide sequence ID" value="NZ_CABKNG010000002.1"/>
</dbReference>
<feature type="transmembrane region" description="Helical" evidence="7">
    <location>
        <begin position="79"/>
        <end position="97"/>
    </location>
</feature>
<evidence type="ECO:0000256" key="1">
    <source>
        <dbReference type="ARBA" id="ARBA00004141"/>
    </source>
</evidence>
<dbReference type="GO" id="GO:0046872">
    <property type="term" value="F:metal ion binding"/>
    <property type="evidence" value="ECO:0007669"/>
    <property type="project" value="UniProtKB-KW"/>
</dbReference>
<evidence type="ECO:0000256" key="2">
    <source>
        <dbReference type="ARBA" id="ARBA00005583"/>
    </source>
</evidence>
<keyword evidence="7" id="KW-0573">Peptidoglycan synthesis</keyword>
<keyword evidence="7" id="KW-0131">Cell cycle</keyword>
<keyword evidence="4 7" id="KW-0812">Transmembrane</keyword>
<keyword evidence="5 7" id="KW-1133">Transmembrane helix</keyword>
<comment type="pathway">
    <text evidence="7">Cell wall biogenesis; peptidoglycan biosynthesis.</text>
</comment>
<evidence type="ECO:0000256" key="4">
    <source>
        <dbReference type="ARBA" id="ARBA00022692"/>
    </source>
</evidence>
<dbReference type="InterPro" id="IPR000715">
    <property type="entry name" value="Glycosyl_transferase_4"/>
</dbReference>
<feature type="transmembrane region" description="Helical" evidence="7">
    <location>
        <begin position="50"/>
        <end position="73"/>
    </location>
</feature>
<keyword evidence="7" id="KW-0133">Cell shape</keyword>
<dbReference type="InterPro" id="IPR003524">
    <property type="entry name" value="PNAcMuramoyl-5peptid_Trfase"/>
</dbReference>
<keyword evidence="7" id="KW-0132">Cell division</keyword>
<evidence type="ECO:0000256" key="8">
    <source>
        <dbReference type="NCBIfam" id="TIGR00445"/>
    </source>
</evidence>
<keyword evidence="7 9" id="KW-0479">Metal-binding</keyword>
<dbReference type="HAMAP" id="MF_00038">
    <property type="entry name" value="MraY"/>
    <property type="match status" value="1"/>
</dbReference>
<comment type="function">
    <text evidence="7">Catalyzes the initial step of the lipid cycle reactions in the biosynthesis of the cell wall peptidoglycan: transfers peptidoglycan precursor phospho-MurNAc-pentapeptide from UDP-MurNAc-pentapeptide onto the lipid carrier undecaprenyl phosphate, yielding undecaprenyl-pyrophosphoryl-MurNAc-pentapeptide, known as lipid I.</text>
</comment>
<feature type="transmembrane region" description="Helical" evidence="7">
    <location>
        <begin position="153"/>
        <end position="172"/>
    </location>
</feature>
<keyword evidence="7 9" id="KW-0460">Magnesium</keyword>
<feature type="transmembrane region" description="Helical" evidence="7">
    <location>
        <begin position="303"/>
        <end position="324"/>
    </location>
</feature>
<dbReference type="Pfam" id="PF00953">
    <property type="entry name" value="Glycos_transf_4"/>
    <property type="match status" value="1"/>
</dbReference>
<comment type="subcellular location">
    <subcellularLocation>
        <location evidence="7">Cell membrane</location>
        <topology evidence="7">Multi-pass membrane protein</topology>
    </subcellularLocation>
    <subcellularLocation>
        <location evidence="1">Membrane</location>
        <topology evidence="1">Multi-pass membrane protein</topology>
    </subcellularLocation>
</comment>
<feature type="binding site" evidence="9">
    <location>
        <position position="231"/>
    </location>
    <ligand>
        <name>Mg(2+)</name>
        <dbReference type="ChEBI" id="CHEBI:18420"/>
    </ligand>
</feature>
<evidence type="ECO:0000256" key="5">
    <source>
        <dbReference type="ARBA" id="ARBA00022989"/>
    </source>
</evidence>
<evidence type="ECO:0000313" key="10">
    <source>
        <dbReference type="EMBL" id="STY45558.1"/>
    </source>
</evidence>
<dbReference type="GO" id="GO:0005886">
    <property type="term" value="C:plasma membrane"/>
    <property type="evidence" value="ECO:0007669"/>
    <property type="project" value="UniProtKB-SubCell"/>
</dbReference>
<feature type="transmembrane region" description="Helical" evidence="7">
    <location>
        <begin position="179"/>
        <end position="197"/>
    </location>
</feature>
<keyword evidence="6 7" id="KW-0472">Membrane</keyword>
<accession>A0A378MGU0</accession>
<dbReference type="AlphaFoldDB" id="A0A378MGU0"/>
<evidence type="ECO:0000256" key="7">
    <source>
        <dbReference type="HAMAP-Rule" id="MF_00038"/>
    </source>
</evidence>
<sequence length="325" mass="36053">MSIYMLLSALVIAFIITVIGVPLFIPYLVRLKFGQSIRDEGPKLHEKKSGTPTMGAIIYLIAICVSFLFMAIVNKEMTAGSWLLLITLVLFGILGFMDDYIKVVQKRNLGLTSKQKFIGQVVISLLFFVIYHVNHFAETLRVPFTDIEVSLSWFFVIFILFWLVGFSNAVNLTDGLDGLVSGLSSIAFLAFGIIAVHQQQNDVALFCFAIVGGMIGFLIFNKNPAKIFMGDTGSLALGGAIAAVSILLKQEWLLLLIGIVFVIETASVILQVAYFKLTGGKRIFRMTPIHHHFELGGWKEWRVVLTFWVVGLASAVIALCMVWYG</sequence>
<comment type="similarity">
    <text evidence="2 7">Belongs to the glycosyltransferase 4 family. MraY subfamily.</text>
</comment>